<evidence type="ECO:0000313" key="1">
    <source>
        <dbReference type="EMBL" id="AAR89347.1"/>
    </source>
</evidence>
<organism evidence="1 2">
    <name type="scientific">Burkholderia phage Bcep43</name>
    <dbReference type="NCBI Taxonomy" id="2883945"/>
    <lineage>
        <taxon>Viruses</taxon>
        <taxon>Duplodnaviria</taxon>
        <taxon>Heunggongvirae</taxon>
        <taxon>Uroviricota</taxon>
        <taxon>Caudoviricetes</taxon>
        <taxon>Naesvirus</taxon>
        <taxon>Naesvirus bcep43</taxon>
    </lineage>
</organism>
<reference evidence="1 2" key="1">
    <citation type="journal article" date="2006" name="J. Bacteriol.">
        <title>Divergence and mosaicism among virulent soil phages of the Burkholderia cepacia complex.</title>
        <authorList>
            <person name="Summer E.J."/>
            <person name="Gonzalez C.F."/>
            <person name="Bomer M."/>
            <person name="Carlile T."/>
            <person name="Embry A."/>
            <person name="Kucherka A.M."/>
            <person name="Lee J."/>
            <person name="Mebane L."/>
            <person name="Morrison W.C."/>
            <person name="Mark L."/>
            <person name="King M.D."/>
            <person name="LiPuma J.J."/>
            <person name="Vidaver A.K."/>
            <person name="Young R."/>
        </authorList>
    </citation>
    <scope>NUCLEOTIDE SEQUENCE</scope>
</reference>
<proteinExistence type="predicted"/>
<accession>Q6UK95</accession>
<dbReference type="KEGG" id="vg:2716804"/>
<protein>
    <submittedName>
        <fullName evidence="1">Gp54</fullName>
    </submittedName>
</protein>
<keyword evidence="2" id="KW-1185">Reference proteome</keyword>
<sequence>MNAIDALGEAMEQALEECPTNEVLAFLTGAFVGLITELARRHGADASQDIKIDGGKNRDITIHAAKAA</sequence>
<name>Q6UK95_9CAUD</name>
<evidence type="ECO:0000313" key="2">
    <source>
        <dbReference type="Proteomes" id="UP000001248"/>
    </source>
</evidence>
<dbReference type="EMBL" id="AY368235">
    <property type="protein sequence ID" value="AAR89347.1"/>
    <property type="molecule type" value="Genomic_DNA"/>
</dbReference>
<dbReference type="GeneID" id="2716804"/>
<gene>
    <name evidence="1" type="primary">Bcep43-54</name>
</gene>
<dbReference type="Proteomes" id="UP000001248">
    <property type="component" value="Genome"/>
</dbReference>
<dbReference type="RefSeq" id="NP_958161.1">
    <property type="nucleotide sequence ID" value="NC_005342.2"/>
</dbReference>